<keyword evidence="3" id="KW-1185">Reference proteome</keyword>
<organism evidence="2 3">
    <name type="scientific">Claviceps pusilla</name>
    <dbReference type="NCBI Taxonomy" id="123648"/>
    <lineage>
        <taxon>Eukaryota</taxon>
        <taxon>Fungi</taxon>
        <taxon>Dikarya</taxon>
        <taxon>Ascomycota</taxon>
        <taxon>Pezizomycotina</taxon>
        <taxon>Sordariomycetes</taxon>
        <taxon>Hypocreomycetidae</taxon>
        <taxon>Hypocreales</taxon>
        <taxon>Clavicipitaceae</taxon>
        <taxon>Claviceps</taxon>
    </lineage>
</organism>
<dbReference type="OrthoDB" id="5398515at2759"/>
<comment type="caution">
    <text evidence="2">The sequence shown here is derived from an EMBL/GenBank/DDBJ whole genome shotgun (WGS) entry which is preliminary data.</text>
</comment>
<feature type="compositionally biased region" description="Polar residues" evidence="1">
    <location>
        <begin position="162"/>
        <end position="178"/>
    </location>
</feature>
<feature type="compositionally biased region" description="Acidic residues" evidence="1">
    <location>
        <begin position="323"/>
        <end position="336"/>
    </location>
</feature>
<sequence>MASTSACESAGTKTPPPGASIRTPPAPRLGFNDSWEPFSPRKSARLSSQRAAADRRTPSPVASTCQQLRSPRTAKKAIVHSNKLITSPMASPRKRSQPALDPRRQASGSLTAEGTANAAAALGLNTEKRMHTSAGASISQAAGMLPTPSKTPRKPPNEKTAKTIQSFARNLFSSDQQPVPSPQKKRSKKYSGVTLESFTAEEEEEHISIFTDSQDRIPERDESESNPFYGNSASRSSKKQSKRRVVHIPGEGMQSLDEVSRRDDGMVYVFRGKRFFRKFAEQDQPEDQIESLGEDDDGSQISRPLTRSSVQPRLLFPTPKMTEEDEEALTDVEDMNIAESAPQTPRKPQSLSTKTPEAPRFAPASPPDTRRTTRSANKLSETPMKAAGRKSPFDSWPRTKEHKTQLPVTKRSGESLASAATKRSRA</sequence>
<gene>
    <name evidence="2" type="ORF">E4U43_004177</name>
</gene>
<accession>A0A9P7NFC4</accession>
<evidence type="ECO:0000256" key="1">
    <source>
        <dbReference type="SAM" id="MobiDB-lite"/>
    </source>
</evidence>
<feature type="compositionally biased region" description="Polar residues" evidence="1">
    <location>
        <begin position="299"/>
        <end position="311"/>
    </location>
</feature>
<proteinExistence type="predicted"/>
<dbReference type="EMBL" id="SRPW01000273">
    <property type="protein sequence ID" value="KAG6016132.1"/>
    <property type="molecule type" value="Genomic_DNA"/>
</dbReference>
<dbReference type="Proteomes" id="UP000748025">
    <property type="component" value="Unassembled WGS sequence"/>
</dbReference>
<feature type="compositionally biased region" description="Low complexity" evidence="1">
    <location>
        <begin position="110"/>
        <end position="125"/>
    </location>
</feature>
<evidence type="ECO:0000313" key="2">
    <source>
        <dbReference type="EMBL" id="KAG6016132.1"/>
    </source>
</evidence>
<evidence type="ECO:0000313" key="3">
    <source>
        <dbReference type="Proteomes" id="UP000748025"/>
    </source>
</evidence>
<dbReference type="AlphaFoldDB" id="A0A9P7NFC4"/>
<feature type="region of interest" description="Disordered" evidence="1">
    <location>
        <begin position="1"/>
        <end position="263"/>
    </location>
</feature>
<feature type="compositionally biased region" description="Polar residues" evidence="1">
    <location>
        <begin position="341"/>
        <end position="355"/>
    </location>
</feature>
<feature type="compositionally biased region" description="Polar residues" evidence="1">
    <location>
        <begin position="60"/>
        <end position="70"/>
    </location>
</feature>
<feature type="region of interest" description="Disordered" evidence="1">
    <location>
        <begin position="279"/>
        <end position="426"/>
    </location>
</feature>
<name>A0A9P7NFC4_9HYPO</name>
<reference evidence="2" key="1">
    <citation type="journal article" date="2020" name="bioRxiv">
        <title>Whole genome comparisons of ergot fungi reveals the divergence and evolution of species within the genus Claviceps are the result of varying mechanisms driving genome evolution and host range expansion.</title>
        <authorList>
            <person name="Wyka S.A."/>
            <person name="Mondo S.J."/>
            <person name="Liu M."/>
            <person name="Dettman J."/>
            <person name="Nalam V."/>
            <person name="Broders K.D."/>
        </authorList>
    </citation>
    <scope>NUCLEOTIDE SEQUENCE</scope>
    <source>
        <strain evidence="2">CCC 602</strain>
    </source>
</reference>
<feature type="compositionally biased region" description="Acidic residues" evidence="1">
    <location>
        <begin position="283"/>
        <end position="298"/>
    </location>
</feature>
<feature type="compositionally biased region" description="Basic residues" evidence="1">
    <location>
        <begin position="236"/>
        <end position="246"/>
    </location>
</feature>
<protein>
    <submittedName>
        <fullName evidence="2">Uncharacterized protein</fullName>
    </submittedName>
</protein>